<proteinExistence type="predicted"/>
<keyword evidence="1 3" id="KW-0378">Hydrolase</keyword>
<feature type="domain" description="CN hydrolase" evidence="2">
    <location>
        <begin position="26"/>
        <end position="266"/>
    </location>
</feature>
<name>A0ABW3S1Y5_9BACL</name>
<dbReference type="InterPro" id="IPR003010">
    <property type="entry name" value="C-N_Hydrolase"/>
</dbReference>
<comment type="caution">
    <text evidence="3">The sequence shown here is derived from an EMBL/GenBank/DDBJ whole genome shotgun (WGS) entry which is preliminary data.</text>
</comment>
<organism evidence="3 4">
    <name type="scientific">Paenibacillus puldeungensis</name>
    <dbReference type="NCBI Taxonomy" id="696536"/>
    <lineage>
        <taxon>Bacteria</taxon>
        <taxon>Bacillati</taxon>
        <taxon>Bacillota</taxon>
        <taxon>Bacilli</taxon>
        <taxon>Bacillales</taxon>
        <taxon>Paenibacillaceae</taxon>
        <taxon>Paenibacillus</taxon>
    </lineage>
</organism>
<evidence type="ECO:0000313" key="3">
    <source>
        <dbReference type="EMBL" id="MFD1178544.1"/>
    </source>
</evidence>
<sequence length="266" mass="30767">MKTVVLDNFHNLTLKKEPYEARLVQVKIGLVSGLMKDNDIEHQLAQIEYYVSTNHTCDLICFGESFLQGFEGLTWNYDEDLKRALEQDDPIILHIRDLAKSYHCGISFGFFEKENSTLYSSNMVINSEGNIIDVFRRVSPGWKEPIAGSMYKEGKGFHTFTYMDKVLGVAICGDVWHDSFLKELELMDMDALLWPLYVDYSPEEWNASFQYEYAERTQKLTYPALMINSFVEDSRRAKGGCYVFYQNRIQSSLPMGNIGVLEFELK</sequence>
<dbReference type="Proteomes" id="UP001597262">
    <property type="component" value="Unassembled WGS sequence"/>
</dbReference>
<protein>
    <submittedName>
        <fullName evidence="3">Carbon-nitrogen hydrolase family protein</fullName>
    </submittedName>
</protein>
<keyword evidence="4" id="KW-1185">Reference proteome</keyword>
<accession>A0ABW3S1Y5</accession>
<dbReference type="SUPFAM" id="SSF56317">
    <property type="entry name" value="Carbon-nitrogen hydrolase"/>
    <property type="match status" value="1"/>
</dbReference>
<evidence type="ECO:0000256" key="1">
    <source>
        <dbReference type="ARBA" id="ARBA00022801"/>
    </source>
</evidence>
<dbReference type="RefSeq" id="WP_379320980.1">
    <property type="nucleotide sequence ID" value="NZ_JBHTLM010000017.1"/>
</dbReference>
<dbReference type="EMBL" id="JBHTLM010000017">
    <property type="protein sequence ID" value="MFD1178544.1"/>
    <property type="molecule type" value="Genomic_DNA"/>
</dbReference>
<dbReference type="InterPro" id="IPR050345">
    <property type="entry name" value="Aliph_Amidase/BUP"/>
</dbReference>
<dbReference type="Gene3D" id="3.60.110.10">
    <property type="entry name" value="Carbon-nitrogen hydrolase"/>
    <property type="match status" value="1"/>
</dbReference>
<dbReference type="PROSITE" id="PS50263">
    <property type="entry name" value="CN_HYDROLASE"/>
    <property type="match status" value="1"/>
</dbReference>
<reference evidence="4" key="1">
    <citation type="journal article" date="2019" name="Int. J. Syst. Evol. Microbiol.">
        <title>The Global Catalogue of Microorganisms (GCM) 10K type strain sequencing project: providing services to taxonomists for standard genome sequencing and annotation.</title>
        <authorList>
            <consortium name="The Broad Institute Genomics Platform"/>
            <consortium name="The Broad Institute Genome Sequencing Center for Infectious Disease"/>
            <person name="Wu L."/>
            <person name="Ma J."/>
        </authorList>
    </citation>
    <scope>NUCLEOTIDE SEQUENCE [LARGE SCALE GENOMIC DNA]</scope>
    <source>
        <strain evidence="4">CCUG 59189</strain>
    </source>
</reference>
<evidence type="ECO:0000259" key="2">
    <source>
        <dbReference type="PROSITE" id="PS50263"/>
    </source>
</evidence>
<dbReference type="InterPro" id="IPR036526">
    <property type="entry name" value="C-N_Hydrolase_sf"/>
</dbReference>
<gene>
    <name evidence="3" type="ORF">ACFQ3W_19895</name>
</gene>
<dbReference type="PANTHER" id="PTHR43674">
    <property type="entry name" value="NITRILASE C965.09-RELATED"/>
    <property type="match status" value="1"/>
</dbReference>
<evidence type="ECO:0000313" key="4">
    <source>
        <dbReference type="Proteomes" id="UP001597262"/>
    </source>
</evidence>
<dbReference type="GO" id="GO:0016787">
    <property type="term" value="F:hydrolase activity"/>
    <property type="evidence" value="ECO:0007669"/>
    <property type="project" value="UniProtKB-KW"/>
</dbReference>
<dbReference type="PANTHER" id="PTHR43674:SF2">
    <property type="entry name" value="BETA-UREIDOPROPIONASE"/>
    <property type="match status" value="1"/>
</dbReference>
<dbReference type="Pfam" id="PF00795">
    <property type="entry name" value="CN_hydrolase"/>
    <property type="match status" value="1"/>
</dbReference>